<feature type="transmembrane region" description="Helical" evidence="1">
    <location>
        <begin position="47"/>
        <end position="64"/>
    </location>
</feature>
<dbReference type="Proteomes" id="UP000262177">
    <property type="component" value="Chromosome"/>
</dbReference>
<gene>
    <name evidence="3" type="ORF">BBJK_02696</name>
</gene>
<evidence type="ECO:0000313" key="4">
    <source>
        <dbReference type="Proteomes" id="UP000262177"/>
    </source>
</evidence>
<sequence length="71" mass="7551">MIFINIMLSCIATTVMATALTTALPPITKDLGVSMQTGQWLTSGYSLAMGACAAPLIIIPIVFLRGKQENH</sequence>
<evidence type="ECO:0000313" key="3">
    <source>
        <dbReference type="EMBL" id="BBA48819.1"/>
    </source>
</evidence>
<proteinExistence type="predicted"/>
<feature type="chain" id="PRO_5039672119" evidence="2">
    <location>
        <begin position="18"/>
        <end position="71"/>
    </location>
</feature>
<feature type="signal peptide" evidence="2">
    <location>
        <begin position="1"/>
        <end position="17"/>
    </location>
</feature>
<evidence type="ECO:0000256" key="2">
    <source>
        <dbReference type="SAM" id="SignalP"/>
    </source>
</evidence>
<dbReference type="EMBL" id="AP018131">
    <property type="protein sequence ID" value="BBA48819.1"/>
    <property type="molecule type" value="Genomic_DNA"/>
</dbReference>
<keyword evidence="1" id="KW-0472">Membrane</keyword>
<name>A0A286TEY5_BIFBI</name>
<accession>A0A286TEY5</accession>
<keyword evidence="2" id="KW-0732">Signal</keyword>
<dbReference type="AlphaFoldDB" id="A0A286TEY5"/>
<evidence type="ECO:0000256" key="1">
    <source>
        <dbReference type="SAM" id="Phobius"/>
    </source>
</evidence>
<keyword evidence="1" id="KW-0812">Transmembrane</keyword>
<protein>
    <submittedName>
        <fullName evidence="3">Uncharacterized protein</fullName>
    </submittedName>
</protein>
<keyword evidence="1" id="KW-1133">Transmembrane helix</keyword>
<reference evidence="3 4" key="1">
    <citation type="journal article" date="2017" name="Biosci. Biotechnol. Biochem.">
        <title>Identification and characterization of a sulfoglycosidase from Bifidobacterium bifidum implicated in mucin glycan utilization.</title>
        <authorList>
            <person name="Katoh T."/>
            <person name="Maeshibu T."/>
            <person name="Kikkawa K."/>
            <person name="Gotoh A."/>
            <person name="Tomabechi Y."/>
            <person name="Nakamura M."/>
            <person name="Liao W.-H."/>
            <person name="Yamaguchi M."/>
            <person name="Ashida H."/>
            <person name="Yamamoto K."/>
            <person name="Katayama T."/>
        </authorList>
    </citation>
    <scope>NUCLEOTIDE SEQUENCE [LARGE SCALE GENOMIC DNA]</scope>
    <source>
        <strain evidence="3 4">JCM 7004</strain>
    </source>
</reference>
<dbReference type="InterPro" id="IPR036259">
    <property type="entry name" value="MFS_trans_sf"/>
</dbReference>
<organism evidence="3 4">
    <name type="scientific">Bifidobacterium bifidum LMG 13195</name>
    <dbReference type="NCBI Taxonomy" id="1207542"/>
    <lineage>
        <taxon>Bacteria</taxon>
        <taxon>Bacillati</taxon>
        <taxon>Actinomycetota</taxon>
        <taxon>Actinomycetes</taxon>
        <taxon>Bifidobacteriales</taxon>
        <taxon>Bifidobacteriaceae</taxon>
        <taxon>Bifidobacterium</taxon>
    </lineage>
</organism>
<dbReference type="SUPFAM" id="SSF103473">
    <property type="entry name" value="MFS general substrate transporter"/>
    <property type="match status" value="1"/>
</dbReference>